<feature type="region of interest" description="Disordered" evidence="1">
    <location>
        <begin position="1"/>
        <end position="42"/>
    </location>
</feature>
<gene>
    <name evidence="2" type="ORF">LCGC14_2242500</name>
</gene>
<reference evidence="2" key="1">
    <citation type="journal article" date="2015" name="Nature">
        <title>Complex archaea that bridge the gap between prokaryotes and eukaryotes.</title>
        <authorList>
            <person name="Spang A."/>
            <person name="Saw J.H."/>
            <person name="Jorgensen S.L."/>
            <person name="Zaremba-Niedzwiedzka K."/>
            <person name="Martijn J."/>
            <person name="Lind A.E."/>
            <person name="van Eijk R."/>
            <person name="Schleper C."/>
            <person name="Guy L."/>
            <person name="Ettema T.J."/>
        </authorList>
    </citation>
    <scope>NUCLEOTIDE SEQUENCE</scope>
</reference>
<evidence type="ECO:0000313" key="2">
    <source>
        <dbReference type="EMBL" id="KKL56729.1"/>
    </source>
</evidence>
<feature type="compositionally biased region" description="Basic residues" evidence="1">
    <location>
        <begin position="1"/>
        <end position="12"/>
    </location>
</feature>
<dbReference type="AlphaFoldDB" id="A0A0F9D554"/>
<accession>A0A0F9D554</accession>
<proteinExistence type="predicted"/>
<evidence type="ECO:0008006" key="3">
    <source>
        <dbReference type="Google" id="ProtNLM"/>
    </source>
</evidence>
<dbReference type="InterPro" id="IPR036249">
    <property type="entry name" value="Thioredoxin-like_sf"/>
</dbReference>
<dbReference type="SUPFAM" id="SSF52833">
    <property type="entry name" value="Thioredoxin-like"/>
    <property type="match status" value="1"/>
</dbReference>
<dbReference type="InterPro" id="IPR039555">
    <property type="entry name" value="TraF/TrbB"/>
</dbReference>
<name>A0A0F9D554_9ZZZZ</name>
<dbReference type="EMBL" id="LAZR01030397">
    <property type="protein sequence ID" value="KKL56729.1"/>
    <property type="molecule type" value="Genomic_DNA"/>
</dbReference>
<dbReference type="Pfam" id="PF13728">
    <property type="entry name" value="TraF"/>
    <property type="match status" value="1"/>
</dbReference>
<comment type="caution">
    <text evidence="2">The sequence shown here is derived from an EMBL/GenBank/DDBJ whole genome shotgun (WGS) entry which is preliminary data.</text>
</comment>
<evidence type="ECO:0000256" key="1">
    <source>
        <dbReference type="SAM" id="MobiDB-lite"/>
    </source>
</evidence>
<sequence length="291" mass="32123">MAKKKSKKKTKPKEKTEVAEKPVETMKQPESDTIPAPVQTAQPPKNFSIQWFRENVNKYRDRAIDNPTPENVSAFLYVQKMALDKSHKFANTWEKVVLSNPELDANSRRPLASGGSFAVDSRAKANKQATLKNLSADAGIWFFYSSESPYAAQQAEVLFALSKQLGFSVLPISLDGLPLPSGRFPEFVEDKGQAKVVGVQQVPATYMVAGDGTIKPLGEGVISYNDMQERLLVVAQINGLITEEEYQQAQPLLSNNLDLPQKLSTSLEEKGRSGFIEPAELLEHIEKASGL</sequence>
<feature type="compositionally biased region" description="Basic and acidic residues" evidence="1">
    <location>
        <begin position="13"/>
        <end position="30"/>
    </location>
</feature>
<protein>
    <recommendedName>
        <fullName evidence="3">TraF-like protein</fullName>
    </recommendedName>
</protein>
<organism evidence="2">
    <name type="scientific">marine sediment metagenome</name>
    <dbReference type="NCBI Taxonomy" id="412755"/>
    <lineage>
        <taxon>unclassified sequences</taxon>
        <taxon>metagenomes</taxon>
        <taxon>ecological metagenomes</taxon>
    </lineage>
</organism>